<proteinExistence type="predicted"/>
<protein>
    <submittedName>
        <fullName evidence="2">Transcriptional regulator</fullName>
    </submittedName>
</protein>
<dbReference type="AlphaFoldDB" id="A0A2D0KXN4"/>
<organism evidence="2 3">
    <name type="scientific">Xenorhabdus kozodoii</name>
    <dbReference type="NCBI Taxonomy" id="351676"/>
    <lineage>
        <taxon>Bacteria</taxon>
        <taxon>Pseudomonadati</taxon>
        <taxon>Pseudomonadota</taxon>
        <taxon>Gammaproteobacteria</taxon>
        <taxon>Enterobacterales</taxon>
        <taxon>Morganellaceae</taxon>
        <taxon>Xenorhabdus</taxon>
    </lineage>
</organism>
<dbReference type="SUPFAM" id="SSF46785">
    <property type="entry name" value="Winged helix' DNA-binding domain"/>
    <property type="match status" value="1"/>
</dbReference>
<dbReference type="Proteomes" id="UP000221101">
    <property type="component" value="Unassembled WGS sequence"/>
</dbReference>
<dbReference type="Gene3D" id="1.10.10.10">
    <property type="entry name" value="Winged helix-like DNA-binding domain superfamily/Winged helix DNA-binding domain"/>
    <property type="match status" value="1"/>
</dbReference>
<name>A0A2D0KXN4_9GAMM</name>
<reference evidence="2 3" key="1">
    <citation type="journal article" date="2017" name="Nat. Microbiol.">
        <title>Natural product diversity associated with the nematode symbionts Photorhabdus and Xenorhabdus.</title>
        <authorList>
            <person name="Tobias N.J."/>
            <person name="Wolff H."/>
            <person name="Djahanschiri B."/>
            <person name="Grundmann F."/>
            <person name="Kronenwerth M."/>
            <person name="Shi Y.M."/>
            <person name="Simonyi S."/>
            <person name="Grun P."/>
            <person name="Shapiro-Ilan D."/>
            <person name="Pidot S.J."/>
            <person name="Stinear T.P."/>
            <person name="Ebersberger I."/>
            <person name="Bode H.B."/>
        </authorList>
    </citation>
    <scope>NUCLEOTIDE SEQUENCE [LARGE SCALE GENOMIC DNA]</scope>
    <source>
        <strain evidence="2 3">DSM 17907</strain>
    </source>
</reference>
<keyword evidence="3" id="KW-1185">Reference proteome</keyword>
<evidence type="ECO:0000256" key="1">
    <source>
        <dbReference type="SAM" id="MobiDB-lite"/>
    </source>
</evidence>
<dbReference type="Pfam" id="PF13730">
    <property type="entry name" value="HTH_36"/>
    <property type="match status" value="1"/>
</dbReference>
<comment type="caution">
    <text evidence="2">The sequence shown here is derived from an EMBL/GenBank/DDBJ whole genome shotgun (WGS) entry which is preliminary data.</text>
</comment>
<dbReference type="InterPro" id="IPR036388">
    <property type="entry name" value="WH-like_DNA-bd_sf"/>
</dbReference>
<feature type="region of interest" description="Disordered" evidence="1">
    <location>
        <begin position="97"/>
        <end position="161"/>
    </location>
</feature>
<dbReference type="InterPro" id="IPR036390">
    <property type="entry name" value="WH_DNA-bd_sf"/>
</dbReference>
<sequence>MSMSLMVRAMSTKVGNPLRKLVLIKLADNANDKGECWPSYQHIADHCECSKSAVRSHIDSLIGMGLLIKENRLGNHSGKGNASNLYYLNLSADPVSPESIPPMPPKSTAMPSTDTPVPSDGIPPVPSDGTRTSHSFEPVKEPVSKPNTPLTPHGAGQGKKVKKLKFDPLTAKPENVSADTWADWVRFRREIKKPLTETSCRQQAKQLAGCPDPDQVICTSIANSWQGLFPDKLKPGRAQQPNTHTGFEHKHYEAHGAHWTKNL</sequence>
<accession>A0A2D0KXN4</accession>
<evidence type="ECO:0000313" key="2">
    <source>
        <dbReference type="EMBL" id="PHM68148.1"/>
    </source>
</evidence>
<dbReference type="RefSeq" id="WP_099143439.1">
    <property type="nucleotide sequence ID" value="NZ_CAWNOR010000087.1"/>
</dbReference>
<gene>
    <name evidence="2" type="ORF">Xkoz_03739</name>
</gene>
<dbReference type="OrthoDB" id="9151463at2"/>
<dbReference type="EMBL" id="NJCX01000050">
    <property type="protein sequence ID" value="PHM68148.1"/>
    <property type="molecule type" value="Genomic_DNA"/>
</dbReference>
<evidence type="ECO:0000313" key="3">
    <source>
        <dbReference type="Proteomes" id="UP000221101"/>
    </source>
</evidence>